<dbReference type="Gene3D" id="3.40.190.10">
    <property type="entry name" value="Periplasmic binding protein-like II"/>
    <property type="match status" value="1"/>
</dbReference>
<feature type="region of interest" description="Disordered" evidence="1">
    <location>
        <begin position="1"/>
        <end position="83"/>
    </location>
</feature>
<dbReference type="Proteomes" id="UP001595921">
    <property type="component" value="Unassembled WGS sequence"/>
</dbReference>
<feature type="compositionally biased region" description="Low complexity" evidence="1">
    <location>
        <begin position="29"/>
        <end position="45"/>
    </location>
</feature>
<accession>A0ABD5PHL6</accession>
<gene>
    <name evidence="2" type="ORF">ACFO0N_20660</name>
</gene>
<evidence type="ECO:0000256" key="1">
    <source>
        <dbReference type="SAM" id="MobiDB-lite"/>
    </source>
</evidence>
<dbReference type="AlphaFoldDB" id="A0ABD5PHL6"/>
<evidence type="ECO:0000313" key="2">
    <source>
        <dbReference type="EMBL" id="MFC4360365.1"/>
    </source>
</evidence>
<dbReference type="EMBL" id="JBHSDS010000017">
    <property type="protein sequence ID" value="MFC4360365.1"/>
    <property type="molecule type" value="Genomic_DNA"/>
</dbReference>
<feature type="compositionally biased region" description="Basic and acidic residues" evidence="1">
    <location>
        <begin position="1"/>
        <end position="27"/>
    </location>
</feature>
<dbReference type="InterPro" id="IPR019546">
    <property type="entry name" value="TAT_signal_bac_arc"/>
</dbReference>
<dbReference type="NCBIfam" id="TIGR01409">
    <property type="entry name" value="TAT_signal_seq"/>
    <property type="match status" value="1"/>
</dbReference>
<reference evidence="2 3" key="1">
    <citation type="journal article" date="2019" name="Int. J. Syst. Evol. Microbiol.">
        <title>The Global Catalogue of Microorganisms (GCM) 10K type strain sequencing project: providing services to taxonomists for standard genome sequencing and annotation.</title>
        <authorList>
            <consortium name="The Broad Institute Genomics Platform"/>
            <consortium name="The Broad Institute Genome Sequencing Center for Infectious Disease"/>
            <person name="Wu L."/>
            <person name="Ma J."/>
        </authorList>
    </citation>
    <scope>NUCLEOTIDE SEQUENCE [LARGE SCALE GENOMIC DNA]</scope>
    <source>
        <strain evidence="2 3">CGMCC 1.12553</strain>
    </source>
</reference>
<feature type="compositionally biased region" description="Gly residues" evidence="1">
    <location>
        <begin position="46"/>
        <end position="81"/>
    </location>
</feature>
<comment type="caution">
    <text evidence="2">The sequence shown here is derived from an EMBL/GenBank/DDBJ whole genome shotgun (WGS) entry which is preliminary data.</text>
</comment>
<keyword evidence="3" id="KW-1185">Reference proteome</keyword>
<dbReference type="InterPro" id="IPR006311">
    <property type="entry name" value="TAT_signal"/>
</dbReference>
<sequence length="530" mass="56960">MSTDGRSEKTAESTDGTGTDRSRRDFVKATTAAASAGALGALAGCTGDGGDGGNDTGGDTGGDGDGNDSGGGGGGGGGGGSESVEVQFLSAQAAENSSIRSHFQESMQDFQEKSGNVSVSLQTASYGDMKNKLASTVQSGNPPALAESGSAGLQFFLNDQLVDHTKFFEGSDTFPDDFTVPNKEVANFRDQWWSAGAIRHTSSNLGIRPKIFSQVGIQNPMEELNTWSKFHDAIVQIDEEMDTIAYEETGVAGDLESYWGQARTAYTGGTDPWIRGNPDDPDVVIANSDMEEDRRRTDGMIKACIKRANEFSSDEAASRGDEEIPSLMLTGRVASFTYATPTARRWFAVNEDATIGWADGEGDFMLLPDPKLDAEYGSKIGVSDLEGLEGEHGGHVWGLEQAHTVFSGVSNAKQQGAWELSQYLFSDDDFVLPAWGEHYQSIPGLATKMDPLLNEYPDLPQNFQRAIENQNQYAEQYANTGGAWDLRATDPIRWTDINETISQAIAGQHSVDETPGLVRERVLTRIEESG</sequence>
<proteinExistence type="predicted"/>
<dbReference type="SUPFAM" id="SSF53850">
    <property type="entry name" value="Periplasmic binding protein-like II"/>
    <property type="match status" value="1"/>
</dbReference>
<evidence type="ECO:0000313" key="3">
    <source>
        <dbReference type="Proteomes" id="UP001595921"/>
    </source>
</evidence>
<dbReference type="RefSeq" id="WP_267620450.1">
    <property type="nucleotide sequence ID" value="NZ_JAODIW010000005.1"/>
</dbReference>
<protein>
    <submittedName>
        <fullName evidence="2">Twin-arginine translocation signal domain-containing protein</fullName>
    </submittedName>
</protein>
<organism evidence="2 3">
    <name type="scientific">Halobium salinum</name>
    <dbReference type="NCBI Taxonomy" id="1364940"/>
    <lineage>
        <taxon>Archaea</taxon>
        <taxon>Methanobacteriati</taxon>
        <taxon>Methanobacteriota</taxon>
        <taxon>Stenosarchaea group</taxon>
        <taxon>Halobacteria</taxon>
        <taxon>Halobacteriales</taxon>
        <taxon>Haloferacaceae</taxon>
        <taxon>Halobium</taxon>
    </lineage>
</organism>
<dbReference type="PROSITE" id="PS51318">
    <property type="entry name" value="TAT"/>
    <property type="match status" value="1"/>
</dbReference>
<name>A0ABD5PHL6_9EURY</name>